<evidence type="ECO:0000313" key="2">
    <source>
        <dbReference type="EMBL" id="RMX04784.1"/>
    </source>
</evidence>
<name>A0A3M6QP05_9BURK</name>
<keyword evidence="2" id="KW-0808">Transferase</keyword>
<dbReference type="Proteomes" id="UP000278006">
    <property type="component" value="Unassembled WGS sequence"/>
</dbReference>
<protein>
    <submittedName>
        <fullName evidence="2">N-acetyltransferase</fullName>
    </submittedName>
</protein>
<dbReference type="InterPro" id="IPR000182">
    <property type="entry name" value="GNAT_dom"/>
</dbReference>
<dbReference type="RefSeq" id="WP_122230033.1">
    <property type="nucleotide sequence ID" value="NZ_RDQO01000004.1"/>
</dbReference>
<gene>
    <name evidence="2" type="ORF">D8I35_13015</name>
</gene>
<dbReference type="Pfam" id="PF13302">
    <property type="entry name" value="Acetyltransf_3"/>
    <property type="match status" value="1"/>
</dbReference>
<dbReference type="InterPro" id="IPR016181">
    <property type="entry name" value="Acyl_CoA_acyltransferase"/>
</dbReference>
<keyword evidence="3" id="KW-1185">Reference proteome</keyword>
<evidence type="ECO:0000313" key="3">
    <source>
        <dbReference type="Proteomes" id="UP000278006"/>
    </source>
</evidence>
<reference evidence="2 3" key="1">
    <citation type="submission" date="2018-10" db="EMBL/GenBank/DDBJ databases">
        <title>Draft genome of Cortibacter populi DSM10536.</title>
        <authorList>
            <person name="Bernier A.-M."/>
            <person name="Bernard K."/>
        </authorList>
    </citation>
    <scope>NUCLEOTIDE SEQUENCE [LARGE SCALE GENOMIC DNA]</scope>
    <source>
        <strain evidence="2 3">DSM 105136</strain>
    </source>
</reference>
<comment type="caution">
    <text evidence="2">The sequence shown here is derived from an EMBL/GenBank/DDBJ whole genome shotgun (WGS) entry which is preliminary data.</text>
</comment>
<dbReference type="PANTHER" id="PTHR43792:SF1">
    <property type="entry name" value="N-ACETYLTRANSFERASE DOMAIN-CONTAINING PROTEIN"/>
    <property type="match status" value="1"/>
</dbReference>
<dbReference type="AlphaFoldDB" id="A0A3M6QP05"/>
<dbReference type="InterPro" id="IPR051531">
    <property type="entry name" value="N-acetyltransferase"/>
</dbReference>
<accession>A0A3M6QP05</accession>
<dbReference type="SUPFAM" id="SSF55729">
    <property type="entry name" value="Acyl-CoA N-acyltransferases (Nat)"/>
    <property type="match status" value="1"/>
</dbReference>
<evidence type="ECO:0000259" key="1">
    <source>
        <dbReference type="PROSITE" id="PS51186"/>
    </source>
</evidence>
<feature type="domain" description="N-acetyltransferase" evidence="1">
    <location>
        <begin position="17"/>
        <end position="179"/>
    </location>
</feature>
<dbReference type="GO" id="GO:0016747">
    <property type="term" value="F:acyltransferase activity, transferring groups other than amino-acyl groups"/>
    <property type="evidence" value="ECO:0007669"/>
    <property type="project" value="InterPro"/>
</dbReference>
<dbReference type="Gene3D" id="3.40.630.30">
    <property type="match status" value="1"/>
</dbReference>
<dbReference type="PROSITE" id="PS51186">
    <property type="entry name" value="GNAT"/>
    <property type="match status" value="1"/>
</dbReference>
<proteinExistence type="predicted"/>
<organism evidence="2 3">
    <name type="scientific">Corticibacter populi</name>
    <dbReference type="NCBI Taxonomy" id="1550736"/>
    <lineage>
        <taxon>Bacteria</taxon>
        <taxon>Pseudomonadati</taxon>
        <taxon>Pseudomonadota</taxon>
        <taxon>Betaproteobacteria</taxon>
        <taxon>Burkholderiales</taxon>
        <taxon>Comamonadaceae</taxon>
        <taxon>Corticibacter</taxon>
    </lineage>
</organism>
<sequence length="207" mass="22637">MSGPRATTLIELETPRLLLRQWRASDRAPFAAMGADQRVMQYFPALLDRVQSDAMADRCEALIAEKGWGLWAVECRASGAFIGFVGLHEPAAALPFAPCVEIGWRLAASHWGQGLAMEAAAAALQAGFQELALAEIVAFTSVPNRRSQAVMQRLGMRQDGFFAHPLLAADHLLSRHVLYRLDSAVFRASSRSMTPVLRRQASSPSFS</sequence>
<dbReference type="PANTHER" id="PTHR43792">
    <property type="entry name" value="GNAT FAMILY, PUTATIVE (AFU_ORTHOLOGUE AFUA_3G00765)-RELATED-RELATED"/>
    <property type="match status" value="1"/>
</dbReference>
<dbReference type="OrthoDB" id="9801656at2"/>
<dbReference type="EMBL" id="RDQO01000004">
    <property type="protein sequence ID" value="RMX04784.1"/>
    <property type="molecule type" value="Genomic_DNA"/>
</dbReference>